<accession>A0A1C5J397</accession>
<dbReference type="RefSeq" id="WP_088977272.1">
    <property type="nucleotide sequence ID" value="NZ_LT607753.1"/>
</dbReference>
<name>A0A1C5J397_9ACTN</name>
<gene>
    <name evidence="1" type="ORF">GA0070614_3885</name>
</gene>
<reference evidence="2" key="1">
    <citation type="submission" date="2016-06" db="EMBL/GenBank/DDBJ databases">
        <authorList>
            <person name="Varghese N."/>
            <person name="Submissions Spin"/>
        </authorList>
    </citation>
    <scope>NUCLEOTIDE SEQUENCE [LARGE SCALE GENOMIC DNA]</scope>
    <source>
        <strain evidence="2">DSM 45161</strain>
    </source>
</reference>
<evidence type="ECO:0000313" key="1">
    <source>
        <dbReference type="EMBL" id="SCG64995.1"/>
    </source>
</evidence>
<dbReference type="Gene3D" id="3.30.70.100">
    <property type="match status" value="1"/>
</dbReference>
<evidence type="ECO:0000313" key="2">
    <source>
        <dbReference type="Proteomes" id="UP000198215"/>
    </source>
</evidence>
<organism evidence="1 2">
    <name type="scientific">Micromonospora coxensis</name>
    <dbReference type="NCBI Taxonomy" id="356852"/>
    <lineage>
        <taxon>Bacteria</taxon>
        <taxon>Bacillati</taxon>
        <taxon>Actinomycetota</taxon>
        <taxon>Actinomycetes</taxon>
        <taxon>Micromonosporales</taxon>
        <taxon>Micromonosporaceae</taxon>
        <taxon>Micromonospora</taxon>
    </lineage>
</organism>
<dbReference type="SUPFAM" id="SSF54909">
    <property type="entry name" value="Dimeric alpha+beta barrel"/>
    <property type="match status" value="1"/>
</dbReference>
<keyword evidence="2" id="KW-1185">Reference proteome</keyword>
<protein>
    <submittedName>
        <fullName evidence="1">Uncharacterized protein</fullName>
    </submittedName>
</protein>
<sequence length="93" mass="10403">MSGLLLVALVEFSLDDPEASRRYEDAALALLGRHGGRVERRLRSTDGWTEVHVLRFDSRAGWEAFQADPQRRALRAALGDAAPTARVIEMREV</sequence>
<dbReference type="OrthoDB" id="9787920at2"/>
<dbReference type="Proteomes" id="UP000198215">
    <property type="component" value="Chromosome I"/>
</dbReference>
<proteinExistence type="predicted"/>
<dbReference type="EMBL" id="LT607753">
    <property type="protein sequence ID" value="SCG64995.1"/>
    <property type="molecule type" value="Genomic_DNA"/>
</dbReference>
<dbReference type="InterPro" id="IPR011008">
    <property type="entry name" value="Dimeric_a/b-barrel"/>
</dbReference>
<dbReference type="AlphaFoldDB" id="A0A1C5J397"/>